<dbReference type="STRING" id="1817816.A2Y64_05980"/>
<dbReference type="Proteomes" id="UP000177187">
    <property type="component" value="Unassembled WGS sequence"/>
</dbReference>
<keyword evidence="1" id="KW-0472">Membrane</keyword>
<organism evidence="2 3">
    <name type="scientific">Candidatus Coatesbacteria bacterium RBG_13_66_14</name>
    <dbReference type="NCBI Taxonomy" id="1817816"/>
    <lineage>
        <taxon>Bacteria</taxon>
        <taxon>Candidatus Coatesiibacteriota</taxon>
    </lineage>
</organism>
<sequence length="140" mass="14641">MIETGRVTRRLDGGRVEVEVVPGADCGECKICAGLAGDRPNTLVAGDPVGVDEGDCVRIEIEPKRMVGLSALVFLFPVLAFVAGYILTALFVGQGTAGQTALGVAGGAVFLVLSFFPAIRIARNSKAPLVRVVERVETLD</sequence>
<dbReference type="InterPro" id="IPR007359">
    <property type="entry name" value="SigmaE_reg_RseC_MucC"/>
</dbReference>
<dbReference type="EMBL" id="MFAF01000043">
    <property type="protein sequence ID" value="OGD78247.1"/>
    <property type="molecule type" value="Genomic_DNA"/>
</dbReference>
<dbReference type="PANTHER" id="PTHR35867">
    <property type="entry name" value="PROTEIN RSEC"/>
    <property type="match status" value="1"/>
</dbReference>
<dbReference type="PANTHER" id="PTHR35867:SF1">
    <property type="entry name" value="PROTEIN RSEC"/>
    <property type="match status" value="1"/>
</dbReference>
<evidence type="ECO:0000313" key="2">
    <source>
        <dbReference type="EMBL" id="OGD78247.1"/>
    </source>
</evidence>
<dbReference type="Pfam" id="PF04246">
    <property type="entry name" value="RseC_MucC"/>
    <property type="match status" value="1"/>
</dbReference>
<evidence type="ECO:0008006" key="4">
    <source>
        <dbReference type="Google" id="ProtNLM"/>
    </source>
</evidence>
<reference evidence="2 3" key="1">
    <citation type="journal article" date="2016" name="Nat. Commun.">
        <title>Thousands of microbial genomes shed light on interconnected biogeochemical processes in an aquifer system.</title>
        <authorList>
            <person name="Anantharaman K."/>
            <person name="Brown C.T."/>
            <person name="Hug L.A."/>
            <person name="Sharon I."/>
            <person name="Castelle C.J."/>
            <person name="Probst A.J."/>
            <person name="Thomas B.C."/>
            <person name="Singh A."/>
            <person name="Wilkins M.J."/>
            <person name="Karaoz U."/>
            <person name="Brodie E.L."/>
            <person name="Williams K.H."/>
            <person name="Hubbard S.S."/>
            <person name="Banfield J.F."/>
        </authorList>
    </citation>
    <scope>NUCLEOTIDE SEQUENCE [LARGE SCALE GENOMIC DNA]</scope>
</reference>
<evidence type="ECO:0000256" key="1">
    <source>
        <dbReference type="SAM" id="Phobius"/>
    </source>
</evidence>
<gene>
    <name evidence="2" type="ORF">A2Y64_05980</name>
</gene>
<feature type="transmembrane region" description="Helical" evidence="1">
    <location>
        <begin position="98"/>
        <end position="119"/>
    </location>
</feature>
<keyword evidence="1" id="KW-1133">Transmembrane helix</keyword>
<accession>A0A1F5FF91</accession>
<comment type="caution">
    <text evidence="2">The sequence shown here is derived from an EMBL/GenBank/DDBJ whole genome shotgun (WGS) entry which is preliminary data.</text>
</comment>
<keyword evidence="1" id="KW-0812">Transmembrane</keyword>
<name>A0A1F5FF91_9BACT</name>
<feature type="transmembrane region" description="Helical" evidence="1">
    <location>
        <begin position="67"/>
        <end position="92"/>
    </location>
</feature>
<dbReference type="AlphaFoldDB" id="A0A1F5FF91"/>
<proteinExistence type="predicted"/>
<protein>
    <recommendedName>
        <fullName evidence="4">Fis family transcriptional regulator</fullName>
    </recommendedName>
</protein>
<evidence type="ECO:0000313" key="3">
    <source>
        <dbReference type="Proteomes" id="UP000177187"/>
    </source>
</evidence>